<dbReference type="EMBL" id="CP126651">
    <property type="protein sequence ID" value="WJZ85945.1"/>
    <property type="molecule type" value="Genomic_DNA"/>
</dbReference>
<dbReference type="Pfam" id="PF13499">
    <property type="entry name" value="EF-hand_7"/>
    <property type="match status" value="1"/>
</dbReference>
<keyword evidence="2" id="KW-0677">Repeat</keyword>
<dbReference type="SUPFAM" id="SSF47473">
    <property type="entry name" value="EF-hand"/>
    <property type="match status" value="1"/>
</dbReference>
<evidence type="ECO:0000313" key="6">
    <source>
        <dbReference type="EMBL" id="WJZ85945.1"/>
    </source>
</evidence>
<dbReference type="InterPro" id="IPR002048">
    <property type="entry name" value="EF_hand_dom"/>
</dbReference>
<evidence type="ECO:0000259" key="5">
    <source>
        <dbReference type="PROSITE" id="PS50222"/>
    </source>
</evidence>
<feature type="domain" description="EF-hand" evidence="5">
    <location>
        <begin position="200"/>
        <end position="230"/>
    </location>
</feature>
<dbReference type="InterPro" id="IPR011992">
    <property type="entry name" value="EF-hand-dom_pair"/>
</dbReference>
<reference evidence="6 7" key="1">
    <citation type="journal article" date="2023" name="Hortic Res">
        <title>The complete reference genome for grapevine (Vitis vinifera L.) genetics and breeding.</title>
        <authorList>
            <person name="Shi X."/>
            <person name="Cao S."/>
            <person name="Wang X."/>
            <person name="Huang S."/>
            <person name="Wang Y."/>
            <person name="Liu Z."/>
            <person name="Liu W."/>
            <person name="Leng X."/>
            <person name="Peng Y."/>
            <person name="Wang N."/>
            <person name="Wang Y."/>
            <person name="Ma Z."/>
            <person name="Xu X."/>
            <person name="Zhang F."/>
            <person name="Xue H."/>
            <person name="Zhong H."/>
            <person name="Wang Y."/>
            <person name="Zhang K."/>
            <person name="Velt A."/>
            <person name="Avia K."/>
            <person name="Holtgrawe D."/>
            <person name="Grimplet J."/>
            <person name="Matus J.T."/>
            <person name="Ware D."/>
            <person name="Wu X."/>
            <person name="Wang H."/>
            <person name="Liu C."/>
            <person name="Fang Y."/>
            <person name="Rustenholz C."/>
            <person name="Cheng Z."/>
            <person name="Xiao H."/>
            <person name="Zhou Y."/>
        </authorList>
    </citation>
    <scope>NUCLEOTIDE SEQUENCE [LARGE SCALE GENOMIC DNA]</scope>
    <source>
        <strain evidence="7">cv. Pinot noir / PN40024</strain>
        <tissue evidence="6">Leaf</tissue>
    </source>
</reference>
<dbReference type="CDD" id="cd00051">
    <property type="entry name" value="EFh"/>
    <property type="match status" value="2"/>
</dbReference>
<feature type="compositionally biased region" description="Low complexity" evidence="4">
    <location>
        <begin position="72"/>
        <end position="87"/>
    </location>
</feature>
<name>A0ABY9BT77_VITVI</name>
<dbReference type="InterPro" id="IPR039647">
    <property type="entry name" value="EF_hand_pair_protein_CML-like"/>
</dbReference>
<dbReference type="InterPro" id="IPR018247">
    <property type="entry name" value="EF_Hand_1_Ca_BS"/>
</dbReference>
<feature type="region of interest" description="Disordered" evidence="4">
    <location>
        <begin position="69"/>
        <end position="91"/>
    </location>
</feature>
<dbReference type="PROSITE" id="PS50222">
    <property type="entry name" value="EF_HAND_2"/>
    <property type="match status" value="3"/>
</dbReference>
<proteinExistence type="predicted"/>
<dbReference type="SMART" id="SM00054">
    <property type="entry name" value="EFh"/>
    <property type="match status" value="4"/>
</dbReference>
<evidence type="ECO:0000313" key="7">
    <source>
        <dbReference type="Proteomes" id="UP001227230"/>
    </source>
</evidence>
<dbReference type="PANTHER" id="PTHR10891">
    <property type="entry name" value="EF-HAND CALCIUM-BINDING DOMAIN CONTAINING PROTEIN"/>
    <property type="match status" value="1"/>
</dbReference>
<keyword evidence="7" id="KW-1185">Reference proteome</keyword>
<keyword evidence="3" id="KW-0106">Calcium</keyword>
<evidence type="ECO:0000256" key="1">
    <source>
        <dbReference type="ARBA" id="ARBA00022723"/>
    </source>
</evidence>
<sequence length="230" mass="26088">MNWENLATRFGSLEGVLYDTCEESERIFLDLVVLSIGTPRKLPCNFLPRKSFTLALYISRSLRLSLHRRSPKSSSASSSPPSPSCSLQPKGNAKEDELKQVFRHFDSDGDGKISALELRAYFGSIQEYMSHEEAQAAINDLDTDGDNLLDFQDFVKLMQREDGNQEDLKRAFEMFELEKGSGCITPKGLQRMFNRLGDEKSYDECVAMIQVFDIDGNGVLDFQEFHQMMA</sequence>
<keyword evidence="1" id="KW-0479">Metal-binding</keyword>
<evidence type="ECO:0000256" key="2">
    <source>
        <dbReference type="ARBA" id="ARBA00022737"/>
    </source>
</evidence>
<feature type="domain" description="EF-hand" evidence="5">
    <location>
        <begin position="93"/>
        <end position="128"/>
    </location>
</feature>
<evidence type="ECO:0000256" key="3">
    <source>
        <dbReference type="ARBA" id="ARBA00022837"/>
    </source>
</evidence>
<gene>
    <name evidence="6" type="ORF">VitviT2T_005452</name>
</gene>
<evidence type="ECO:0000256" key="4">
    <source>
        <dbReference type="SAM" id="MobiDB-lite"/>
    </source>
</evidence>
<dbReference type="Pfam" id="PF13833">
    <property type="entry name" value="EF-hand_8"/>
    <property type="match status" value="1"/>
</dbReference>
<accession>A0ABY9BT77</accession>
<dbReference type="Gene3D" id="1.10.238.10">
    <property type="entry name" value="EF-hand"/>
    <property type="match status" value="2"/>
</dbReference>
<feature type="domain" description="EF-hand" evidence="5">
    <location>
        <begin position="129"/>
        <end position="164"/>
    </location>
</feature>
<dbReference type="PROSITE" id="PS00018">
    <property type="entry name" value="EF_HAND_1"/>
    <property type="match status" value="3"/>
</dbReference>
<organism evidence="6 7">
    <name type="scientific">Vitis vinifera</name>
    <name type="common">Grape</name>
    <dbReference type="NCBI Taxonomy" id="29760"/>
    <lineage>
        <taxon>Eukaryota</taxon>
        <taxon>Viridiplantae</taxon>
        <taxon>Streptophyta</taxon>
        <taxon>Embryophyta</taxon>
        <taxon>Tracheophyta</taxon>
        <taxon>Spermatophyta</taxon>
        <taxon>Magnoliopsida</taxon>
        <taxon>eudicotyledons</taxon>
        <taxon>Gunneridae</taxon>
        <taxon>Pentapetalae</taxon>
        <taxon>rosids</taxon>
        <taxon>Vitales</taxon>
        <taxon>Vitaceae</taxon>
        <taxon>Viteae</taxon>
        <taxon>Vitis</taxon>
    </lineage>
</organism>
<dbReference type="Proteomes" id="UP001227230">
    <property type="component" value="Chromosome 4"/>
</dbReference>
<protein>
    <recommendedName>
        <fullName evidence="5">EF-hand domain-containing protein</fullName>
    </recommendedName>
</protein>